<name>A0ACC2B8R3_DIPCM</name>
<evidence type="ECO:0000313" key="1">
    <source>
        <dbReference type="EMBL" id="KAJ7526198.1"/>
    </source>
</evidence>
<organism evidence="1 2">
    <name type="scientific">Diphasiastrum complanatum</name>
    <name type="common">Issler's clubmoss</name>
    <name type="synonym">Lycopodium complanatum</name>
    <dbReference type="NCBI Taxonomy" id="34168"/>
    <lineage>
        <taxon>Eukaryota</taxon>
        <taxon>Viridiplantae</taxon>
        <taxon>Streptophyta</taxon>
        <taxon>Embryophyta</taxon>
        <taxon>Tracheophyta</taxon>
        <taxon>Lycopodiopsida</taxon>
        <taxon>Lycopodiales</taxon>
        <taxon>Lycopodiaceae</taxon>
        <taxon>Lycopodioideae</taxon>
        <taxon>Diphasiastrum</taxon>
    </lineage>
</organism>
<reference evidence="2" key="1">
    <citation type="journal article" date="2024" name="Proc. Natl. Acad. Sci. U.S.A.">
        <title>Extraordinary preservation of gene collinearity over three hundred million years revealed in homosporous lycophytes.</title>
        <authorList>
            <person name="Li C."/>
            <person name="Wickell D."/>
            <person name="Kuo L.Y."/>
            <person name="Chen X."/>
            <person name="Nie B."/>
            <person name="Liao X."/>
            <person name="Peng D."/>
            <person name="Ji J."/>
            <person name="Jenkins J."/>
            <person name="Williams M."/>
            <person name="Shu S."/>
            <person name="Plott C."/>
            <person name="Barry K."/>
            <person name="Rajasekar S."/>
            <person name="Grimwood J."/>
            <person name="Han X."/>
            <person name="Sun S."/>
            <person name="Hou Z."/>
            <person name="He W."/>
            <person name="Dai G."/>
            <person name="Sun C."/>
            <person name="Schmutz J."/>
            <person name="Leebens-Mack J.H."/>
            <person name="Li F.W."/>
            <person name="Wang L."/>
        </authorList>
    </citation>
    <scope>NUCLEOTIDE SEQUENCE [LARGE SCALE GENOMIC DNA]</scope>
    <source>
        <strain evidence="2">cv. PW_Plant_1</strain>
    </source>
</reference>
<comment type="caution">
    <text evidence="1">The sequence shown here is derived from an EMBL/GenBank/DDBJ whole genome shotgun (WGS) entry which is preliminary data.</text>
</comment>
<gene>
    <name evidence="1" type="ORF">O6H91_17G087200</name>
</gene>
<accession>A0ACC2B8R3</accession>
<dbReference type="EMBL" id="CM055108">
    <property type="protein sequence ID" value="KAJ7526198.1"/>
    <property type="molecule type" value="Genomic_DNA"/>
</dbReference>
<proteinExistence type="predicted"/>
<keyword evidence="2" id="KW-1185">Reference proteome</keyword>
<evidence type="ECO:0000313" key="2">
    <source>
        <dbReference type="Proteomes" id="UP001162992"/>
    </source>
</evidence>
<dbReference type="Proteomes" id="UP001162992">
    <property type="component" value="Chromosome 17"/>
</dbReference>
<protein>
    <submittedName>
        <fullName evidence="1">Uncharacterized protein</fullName>
    </submittedName>
</protein>
<sequence length="111" mass="12124">MKQTRASTNAASIKRASSIPYPAIVIGSAASIKGIPGSSIKQRRREQARPSPFWEETVTEASRNPRVGRRPGKRLTRCPSDCSTGAEHQARQPSDQITKAKRGHAHRPISP</sequence>